<accession>A0A8H6KDB4</accession>
<feature type="region of interest" description="Disordered" evidence="1">
    <location>
        <begin position="168"/>
        <end position="193"/>
    </location>
</feature>
<organism evidence="3 4">
    <name type="scientific">Colletotrichum plurivorum</name>
    <dbReference type="NCBI Taxonomy" id="2175906"/>
    <lineage>
        <taxon>Eukaryota</taxon>
        <taxon>Fungi</taxon>
        <taxon>Dikarya</taxon>
        <taxon>Ascomycota</taxon>
        <taxon>Pezizomycotina</taxon>
        <taxon>Sordariomycetes</taxon>
        <taxon>Hypocreomycetidae</taxon>
        <taxon>Glomerellales</taxon>
        <taxon>Glomerellaceae</taxon>
        <taxon>Colletotrichum</taxon>
        <taxon>Colletotrichum orchidearum species complex</taxon>
    </lineage>
</organism>
<gene>
    <name evidence="3" type="ORF">CPLU01_07999</name>
</gene>
<sequence length="193" mass="21901">MVVNCYEFHHILPLTRAHKAALARAVTDWHATTFKAPRFIVNCKFVDIRAQSSDDNWIGGLAMKTNRLDIFLRSGTGRTAQQYQDITTKLVSIWDDAVKDVQTAAESDKELKDVFILGVFDSAFERGFFLPMPGNFEEWVIENKPQFQKLADGGDETFKGLLKEVAERPEFQASEVQTSKEDGDQDTYPDQFA</sequence>
<proteinExistence type="predicted"/>
<evidence type="ECO:0000259" key="2">
    <source>
        <dbReference type="Pfam" id="PF14832"/>
    </source>
</evidence>
<keyword evidence="4" id="KW-1185">Reference proteome</keyword>
<feature type="domain" description="Tautomerase cis-CaaD-like" evidence="2">
    <location>
        <begin position="6"/>
        <end position="144"/>
    </location>
</feature>
<dbReference type="Proteomes" id="UP000654918">
    <property type="component" value="Unassembled WGS sequence"/>
</dbReference>
<dbReference type="EMBL" id="WIGO01000109">
    <property type="protein sequence ID" value="KAF6829357.1"/>
    <property type="molecule type" value="Genomic_DNA"/>
</dbReference>
<dbReference type="Pfam" id="PF14832">
    <property type="entry name" value="Tautomerase_3"/>
    <property type="match status" value="1"/>
</dbReference>
<evidence type="ECO:0000313" key="3">
    <source>
        <dbReference type="EMBL" id="KAF6829357.1"/>
    </source>
</evidence>
<reference evidence="3" key="1">
    <citation type="journal article" date="2020" name="Phytopathology">
        <title>Genome Sequence Resources of Colletotrichum truncatum, C. plurivorum, C. musicola, and C. sojae: Four Species Pathogenic to Soybean (Glycine max).</title>
        <authorList>
            <person name="Rogerio F."/>
            <person name="Boufleur T.R."/>
            <person name="Ciampi-Guillardi M."/>
            <person name="Sukno S.A."/>
            <person name="Thon M.R."/>
            <person name="Massola Junior N.S."/>
            <person name="Baroncelli R."/>
        </authorList>
    </citation>
    <scope>NUCLEOTIDE SEQUENCE</scope>
    <source>
        <strain evidence="3">LFN00145</strain>
    </source>
</reference>
<evidence type="ECO:0000256" key="1">
    <source>
        <dbReference type="SAM" id="MobiDB-lite"/>
    </source>
</evidence>
<dbReference type="InterPro" id="IPR014347">
    <property type="entry name" value="Tautomerase/MIF_sf"/>
</dbReference>
<name>A0A8H6KDB4_9PEZI</name>
<dbReference type="Gene3D" id="3.30.429.10">
    <property type="entry name" value="Macrophage Migration Inhibitory Factor"/>
    <property type="match status" value="1"/>
</dbReference>
<comment type="caution">
    <text evidence="3">The sequence shown here is derived from an EMBL/GenBank/DDBJ whole genome shotgun (WGS) entry which is preliminary data.</text>
</comment>
<dbReference type="AlphaFoldDB" id="A0A8H6KDB4"/>
<evidence type="ECO:0000313" key="4">
    <source>
        <dbReference type="Proteomes" id="UP000654918"/>
    </source>
</evidence>
<dbReference type="InterPro" id="IPR028116">
    <property type="entry name" value="Cis-CaaD-like"/>
</dbReference>
<protein>
    <recommendedName>
        <fullName evidence="2">Tautomerase cis-CaaD-like domain-containing protein</fullName>
    </recommendedName>
</protein>